<feature type="domain" description="Anoctamin alpha-beta plait" evidence="8">
    <location>
        <begin position="4"/>
        <end position="133"/>
    </location>
</feature>
<proteinExistence type="predicted"/>
<dbReference type="FunCoup" id="A0A369JR22">
    <property type="interactions" value="66"/>
</dbReference>
<feature type="transmembrane region" description="Helical" evidence="6">
    <location>
        <begin position="301"/>
        <end position="321"/>
    </location>
</feature>
<dbReference type="Pfam" id="PF20877">
    <property type="entry name" value="Anoctamin_N"/>
    <property type="match status" value="1"/>
</dbReference>
<evidence type="ECO:0000256" key="3">
    <source>
        <dbReference type="ARBA" id="ARBA00022989"/>
    </source>
</evidence>
<dbReference type="PANTHER" id="PTHR12308:SF73">
    <property type="entry name" value="ANOCTAMIN"/>
    <property type="match status" value="1"/>
</dbReference>
<evidence type="ECO:0000256" key="4">
    <source>
        <dbReference type="ARBA" id="ARBA00023136"/>
    </source>
</evidence>
<evidence type="ECO:0000259" key="8">
    <source>
        <dbReference type="Pfam" id="PF20877"/>
    </source>
</evidence>
<feature type="transmembrane region" description="Helical" evidence="6">
    <location>
        <begin position="349"/>
        <end position="370"/>
    </location>
</feature>
<dbReference type="EMBL" id="LUEZ02000046">
    <property type="protein sequence ID" value="RDB23782.1"/>
    <property type="molecule type" value="Genomic_DNA"/>
</dbReference>
<keyword evidence="2 6" id="KW-0812">Transmembrane</keyword>
<organism evidence="9 10">
    <name type="scientific">Hypsizygus marmoreus</name>
    <name type="common">White beech mushroom</name>
    <name type="synonym">Agaricus marmoreus</name>
    <dbReference type="NCBI Taxonomy" id="39966"/>
    <lineage>
        <taxon>Eukaryota</taxon>
        <taxon>Fungi</taxon>
        <taxon>Dikarya</taxon>
        <taxon>Basidiomycota</taxon>
        <taxon>Agaricomycotina</taxon>
        <taxon>Agaricomycetes</taxon>
        <taxon>Agaricomycetidae</taxon>
        <taxon>Agaricales</taxon>
        <taxon>Tricholomatineae</taxon>
        <taxon>Lyophyllaceae</taxon>
        <taxon>Hypsizygus</taxon>
    </lineage>
</organism>
<gene>
    <name evidence="9" type="ORF">Hypma_008903</name>
</gene>
<comment type="subcellular location">
    <subcellularLocation>
        <location evidence="1">Membrane</location>
        <topology evidence="1">Multi-pass membrane protein</topology>
    </subcellularLocation>
</comment>
<dbReference type="InParanoid" id="A0A369JR22"/>
<feature type="domain" description="Anoctamin transmembrane" evidence="7">
    <location>
        <begin position="165"/>
        <end position="688"/>
    </location>
</feature>
<evidence type="ECO:0000256" key="5">
    <source>
        <dbReference type="SAM" id="MobiDB-lite"/>
    </source>
</evidence>
<accession>A0A369JR22</accession>
<protein>
    <recommendedName>
        <fullName evidence="11">DUF590-domain-containing protein</fullName>
    </recommendedName>
</protein>
<evidence type="ECO:0000313" key="10">
    <source>
        <dbReference type="Proteomes" id="UP000076154"/>
    </source>
</evidence>
<evidence type="ECO:0000259" key="7">
    <source>
        <dbReference type="Pfam" id="PF04547"/>
    </source>
</evidence>
<dbReference type="PANTHER" id="PTHR12308">
    <property type="entry name" value="ANOCTAMIN"/>
    <property type="match status" value="1"/>
</dbReference>
<name>A0A369JR22_HYPMA</name>
<dbReference type="GO" id="GO:0016020">
    <property type="term" value="C:membrane"/>
    <property type="evidence" value="ECO:0007669"/>
    <property type="project" value="UniProtKB-SubCell"/>
</dbReference>
<feature type="region of interest" description="Disordered" evidence="5">
    <location>
        <begin position="711"/>
        <end position="747"/>
    </location>
</feature>
<dbReference type="GO" id="GO:0005254">
    <property type="term" value="F:chloride channel activity"/>
    <property type="evidence" value="ECO:0007669"/>
    <property type="project" value="TreeGrafter"/>
</dbReference>
<feature type="compositionally biased region" description="Basic and acidic residues" evidence="5">
    <location>
        <begin position="711"/>
        <end position="721"/>
    </location>
</feature>
<feature type="transmembrane region" description="Helical" evidence="6">
    <location>
        <begin position="206"/>
        <end position="223"/>
    </location>
</feature>
<dbReference type="STRING" id="39966.A0A369JR22"/>
<feature type="transmembrane region" description="Helical" evidence="6">
    <location>
        <begin position="173"/>
        <end position="200"/>
    </location>
</feature>
<keyword evidence="10" id="KW-1185">Reference proteome</keyword>
<sequence length="761" mass="85144">MPPDVDLVITFLAAKKTSLSKQQIREDSRKAQQQYSRLIDTLTYGGLRAVGRRGESLGHLLVFVSCPKDHVLNLIKRERHSDFLSGLPTTPVGSEPVSLSPADRLRLVHTYITSIPADGGLGITPGSSDWDLVESIMALHDRAFNETWIRTWTPRQIASVQLEKIREQFGDAVALYFAFLASYTKALVFPAVLGVFFYFFGTPYSPTYSTLVFIWSVIFVEWWRVRERILSLRFGTRGSFRVEKRRADHIPGFPWWRRELRMVASLPVLLLFAGILIALLTGIFVFEAFVTHLYTGPGHKYISFSPTILFVVLVPRLLALYQSLARGLTAWENHAHYSSHASSLTLKTFALSALVAYLGLGLSAFVYVPFGEGVMQVLQAWIFHETTNGHLKGLNATMSDGSAQEKVVGPIKGFWDIDKSNARHKLNPGRLRDQMFAYTVTNQVVNTFVEVGLPFILRGVESFRNRKKSASAPGSPGGKNSVKKRVVFEDEKEKGGMEEREFLDGVRAEVALPEYELFGDYSEMVTQFGYVALWSTIWPLAPAMSLLNNFLELRSDAFKMTVHNRRPMPSRTDTIGPWLDALTFLTWLAALTNSALVYLFCPRSQTSCSATPSAHTTQLDKVHQHLFSASGGQAPDEGSDGGFGATKELLMTALLIALAASHGYMLLRVVVRHVVERVFWKESEEVKEREREDREIKERFLQGFLADEVHEKHLQDSKEPTSEGTAVDSGQEADSSSSGAVAGFWDNDEGLEEISRVSKEV</sequence>
<keyword evidence="4 6" id="KW-0472">Membrane</keyword>
<evidence type="ECO:0000256" key="1">
    <source>
        <dbReference type="ARBA" id="ARBA00004141"/>
    </source>
</evidence>
<feature type="transmembrane region" description="Helical" evidence="6">
    <location>
        <begin position="575"/>
        <end position="600"/>
    </location>
</feature>
<dbReference type="Proteomes" id="UP000076154">
    <property type="component" value="Unassembled WGS sequence"/>
</dbReference>
<evidence type="ECO:0000313" key="9">
    <source>
        <dbReference type="EMBL" id="RDB23782.1"/>
    </source>
</evidence>
<dbReference type="AlphaFoldDB" id="A0A369JR22"/>
<dbReference type="GO" id="GO:0032541">
    <property type="term" value="C:cortical endoplasmic reticulum"/>
    <property type="evidence" value="ECO:0007669"/>
    <property type="project" value="TreeGrafter"/>
</dbReference>
<dbReference type="InterPro" id="IPR007632">
    <property type="entry name" value="Anoctamin"/>
</dbReference>
<evidence type="ECO:0000256" key="6">
    <source>
        <dbReference type="SAM" id="Phobius"/>
    </source>
</evidence>
<comment type="caution">
    <text evidence="9">The sequence shown here is derived from an EMBL/GenBank/DDBJ whole genome shotgun (WGS) entry which is preliminary data.</text>
</comment>
<evidence type="ECO:0008006" key="11">
    <source>
        <dbReference type="Google" id="ProtNLM"/>
    </source>
</evidence>
<dbReference type="InterPro" id="IPR049456">
    <property type="entry name" value="Anoctamin_N_fung"/>
</dbReference>
<dbReference type="Pfam" id="PF04547">
    <property type="entry name" value="Anoctamin"/>
    <property type="match status" value="1"/>
</dbReference>
<dbReference type="InterPro" id="IPR049452">
    <property type="entry name" value="Anoctamin_TM"/>
</dbReference>
<keyword evidence="3 6" id="KW-1133">Transmembrane helix</keyword>
<reference evidence="9" key="1">
    <citation type="submission" date="2018-04" db="EMBL/GenBank/DDBJ databases">
        <title>Whole genome sequencing of Hypsizygus marmoreus.</title>
        <authorList>
            <person name="Choi I.-G."/>
            <person name="Min B."/>
            <person name="Kim J.-G."/>
            <person name="Kim S."/>
            <person name="Oh Y.-L."/>
            <person name="Kong W.-S."/>
            <person name="Park H."/>
            <person name="Jeong J."/>
            <person name="Song E.-S."/>
        </authorList>
    </citation>
    <scope>NUCLEOTIDE SEQUENCE [LARGE SCALE GENOMIC DNA]</scope>
    <source>
        <strain evidence="9">51987-8</strain>
    </source>
</reference>
<feature type="transmembrane region" description="Helical" evidence="6">
    <location>
        <begin position="649"/>
        <end position="671"/>
    </location>
</feature>
<dbReference type="OrthoDB" id="296386at2759"/>
<feature type="transmembrane region" description="Helical" evidence="6">
    <location>
        <begin position="266"/>
        <end position="289"/>
    </location>
</feature>
<feature type="transmembrane region" description="Helical" evidence="6">
    <location>
        <begin position="435"/>
        <end position="457"/>
    </location>
</feature>
<evidence type="ECO:0000256" key="2">
    <source>
        <dbReference type="ARBA" id="ARBA00022692"/>
    </source>
</evidence>